<evidence type="ECO:0000313" key="2">
    <source>
        <dbReference type="EMBL" id="MDF3298433.1"/>
    </source>
</evidence>
<gene>
    <name evidence="2" type="ORF">P3H78_07265</name>
</gene>
<sequence length="103" mass="11061">MDDLASRAGGQPLVFSVVFLPAGLVALWCGLSWAFDVRGITTRRAQTSRRRAQAIRNPTGDLFGQPQRAGLFGSPGILRFLGAAMALGGLVMLIANYALWQLD</sequence>
<dbReference type="EMBL" id="JARJBB010000003">
    <property type="protein sequence ID" value="MDF3298433.1"/>
    <property type="molecule type" value="Genomic_DNA"/>
</dbReference>
<keyword evidence="1" id="KW-1133">Transmembrane helix</keyword>
<organism evidence="2 3">
    <name type="scientific">Streptomyces tropicalis</name>
    <dbReference type="NCBI Taxonomy" id="3034234"/>
    <lineage>
        <taxon>Bacteria</taxon>
        <taxon>Bacillati</taxon>
        <taxon>Actinomycetota</taxon>
        <taxon>Actinomycetes</taxon>
        <taxon>Kitasatosporales</taxon>
        <taxon>Streptomycetaceae</taxon>
        <taxon>Streptomyces</taxon>
    </lineage>
</organism>
<feature type="transmembrane region" description="Helical" evidence="1">
    <location>
        <begin position="77"/>
        <end position="100"/>
    </location>
</feature>
<evidence type="ECO:0000256" key="1">
    <source>
        <dbReference type="SAM" id="Phobius"/>
    </source>
</evidence>
<proteinExistence type="predicted"/>
<comment type="caution">
    <text evidence="2">The sequence shown here is derived from an EMBL/GenBank/DDBJ whole genome shotgun (WGS) entry which is preliminary data.</text>
</comment>
<keyword evidence="3" id="KW-1185">Reference proteome</keyword>
<dbReference type="Proteomes" id="UP001221150">
    <property type="component" value="Unassembled WGS sequence"/>
</dbReference>
<reference evidence="2 3" key="1">
    <citation type="submission" date="2023-03" db="EMBL/GenBank/DDBJ databases">
        <title>Draft genome sequence of Streptomyces sp. K1PA1 isolated from peat swamp forest in Thailand.</title>
        <authorList>
            <person name="Klaysubun C."/>
            <person name="Duangmal K."/>
        </authorList>
    </citation>
    <scope>NUCLEOTIDE SEQUENCE [LARGE SCALE GENOMIC DNA]</scope>
    <source>
        <strain evidence="2 3">K1PA1</strain>
    </source>
</reference>
<keyword evidence="1" id="KW-0472">Membrane</keyword>
<protein>
    <submittedName>
        <fullName evidence="2">Uncharacterized protein</fullName>
    </submittedName>
</protein>
<dbReference type="RefSeq" id="WP_276107983.1">
    <property type="nucleotide sequence ID" value="NZ_JARJBB010000003.1"/>
</dbReference>
<keyword evidence="1" id="KW-0812">Transmembrane</keyword>
<name>A0ABT6A1B1_9ACTN</name>
<accession>A0ABT6A1B1</accession>
<evidence type="ECO:0000313" key="3">
    <source>
        <dbReference type="Proteomes" id="UP001221150"/>
    </source>
</evidence>
<feature type="transmembrane region" description="Helical" evidence="1">
    <location>
        <begin position="12"/>
        <end position="35"/>
    </location>
</feature>